<feature type="domain" description="TonB-dependent receptor plug" evidence="16">
    <location>
        <begin position="43"/>
        <end position="153"/>
    </location>
</feature>
<dbReference type="PANTHER" id="PTHR30069">
    <property type="entry name" value="TONB-DEPENDENT OUTER MEMBRANE RECEPTOR"/>
    <property type="match status" value="1"/>
</dbReference>
<keyword evidence="3 11" id="KW-0813">Transport</keyword>
<evidence type="ECO:0000259" key="15">
    <source>
        <dbReference type="Pfam" id="PF00593"/>
    </source>
</evidence>
<organism evidence="17 18">
    <name type="scientific">Microvirgula aerodenitrificans</name>
    <dbReference type="NCBI Taxonomy" id="57480"/>
    <lineage>
        <taxon>Bacteria</taxon>
        <taxon>Pseudomonadati</taxon>
        <taxon>Pseudomonadota</taxon>
        <taxon>Betaproteobacteria</taxon>
        <taxon>Neisseriales</taxon>
        <taxon>Aquaspirillaceae</taxon>
        <taxon>Microvirgula</taxon>
    </lineage>
</organism>
<dbReference type="Gene3D" id="2.40.170.20">
    <property type="entry name" value="TonB-dependent receptor, beta-barrel domain"/>
    <property type="match status" value="1"/>
</dbReference>
<dbReference type="PROSITE" id="PS52016">
    <property type="entry name" value="TONB_DEPENDENT_REC_3"/>
    <property type="match status" value="1"/>
</dbReference>
<feature type="signal peptide" evidence="14">
    <location>
        <begin position="1"/>
        <end position="22"/>
    </location>
</feature>
<evidence type="ECO:0000256" key="5">
    <source>
        <dbReference type="ARBA" id="ARBA00022692"/>
    </source>
</evidence>
<keyword evidence="4 11" id="KW-1134">Transmembrane beta strand</keyword>
<keyword evidence="8 11" id="KW-0472">Membrane</keyword>
<dbReference type="AlphaFoldDB" id="A0A2S0PCJ4"/>
<dbReference type="KEGG" id="maer:DAI18_14120"/>
<dbReference type="GO" id="GO:0009279">
    <property type="term" value="C:cell outer membrane"/>
    <property type="evidence" value="ECO:0007669"/>
    <property type="project" value="UniProtKB-SubCell"/>
</dbReference>
<evidence type="ECO:0000256" key="9">
    <source>
        <dbReference type="ARBA" id="ARBA00023170"/>
    </source>
</evidence>
<keyword evidence="10 11" id="KW-0998">Cell outer membrane</keyword>
<dbReference type="GO" id="GO:0044718">
    <property type="term" value="P:siderophore transmembrane transport"/>
    <property type="evidence" value="ECO:0007669"/>
    <property type="project" value="TreeGrafter"/>
</dbReference>
<protein>
    <submittedName>
        <fullName evidence="17">TonB-dependent hemoglobin/transferrin/lactoferrin family receptor</fullName>
    </submittedName>
</protein>
<dbReference type="Pfam" id="PF07715">
    <property type="entry name" value="Plug"/>
    <property type="match status" value="1"/>
</dbReference>
<evidence type="ECO:0000313" key="17">
    <source>
        <dbReference type="EMBL" id="AVY95053.1"/>
    </source>
</evidence>
<evidence type="ECO:0000256" key="3">
    <source>
        <dbReference type="ARBA" id="ARBA00022448"/>
    </source>
</evidence>
<dbReference type="PANTHER" id="PTHR30069:SF29">
    <property type="entry name" value="HEMOGLOBIN AND HEMOGLOBIN-HAPTOGLOBIN-BINDING PROTEIN 1-RELATED"/>
    <property type="match status" value="1"/>
</dbReference>
<reference evidence="17 18" key="1">
    <citation type="submission" date="2018-04" db="EMBL/GenBank/DDBJ databases">
        <title>Denitrifier Microvirgula.</title>
        <authorList>
            <person name="Anderson E."/>
            <person name="Jang J."/>
            <person name="Ishii S."/>
        </authorList>
    </citation>
    <scope>NUCLEOTIDE SEQUENCE [LARGE SCALE GENOMIC DNA]</scope>
    <source>
        <strain evidence="17 18">BE2.4</strain>
    </source>
</reference>
<dbReference type="RefSeq" id="WP_107889730.1">
    <property type="nucleotide sequence ID" value="NZ_CP028519.1"/>
</dbReference>
<keyword evidence="5 11" id="KW-0812">Transmembrane</keyword>
<dbReference type="OrthoDB" id="9764669at2"/>
<dbReference type="SUPFAM" id="SSF56935">
    <property type="entry name" value="Porins"/>
    <property type="match status" value="1"/>
</dbReference>
<dbReference type="NCBIfam" id="TIGR01786">
    <property type="entry name" value="TonB-hemlactrns"/>
    <property type="match status" value="1"/>
</dbReference>
<keyword evidence="6 14" id="KW-0732">Signal</keyword>
<dbReference type="CDD" id="cd01347">
    <property type="entry name" value="ligand_gated_channel"/>
    <property type="match status" value="1"/>
</dbReference>
<evidence type="ECO:0000256" key="12">
    <source>
        <dbReference type="RuleBase" id="RU003357"/>
    </source>
</evidence>
<dbReference type="Proteomes" id="UP000244173">
    <property type="component" value="Chromosome"/>
</dbReference>
<comment type="similarity">
    <text evidence="2 11 12">Belongs to the TonB-dependent receptor family.</text>
</comment>
<feature type="region of interest" description="Disordered" evidence="13">
    <location>
        <begin position="36"/>
        <end position="64"/>
    </location>
</feature>
<dbReference type="EMBL" id="CP028519">
    <property type="protein sequence ID" value="AVY95053.1"/>
    <property type="molecule type" value="Genomic_DNA"/>
</dbReference>
<evidence type="ECO:0000256" key="10">
    <source>
        <dbReference type="ARBA" id="ARBA00023237"/>
    </source>
</evidence>
<evidence type="ECO:0000256" key="13">
    <source>
        <dbReference type="SAM" id="MobiDB-lite"/>
    </source>
</evidence>
<evidence type="ECO:0000256" key="8">
    <source>
        <dbReference type="ARBA" id="ARBA00023136"/>
    </source>
</evidence>
<proteinExistence type="inferred from homology"/>
<comment type="subcellular location">
    <subcellularLocation>
        <location evidence="1 11">Cell outer membrane</location>
        <topology evidence="1 11">Multi-pass membrane protein</topology>
    </subcellularLocation>
</comment>
<feature type="chain" id="PRO_5015715374" evidence="14">
    <location>
        <begin position="23"/>
        <end position="743"/>
    </location>
</feature>
<accession>A0A2S0PCJ4</accession>
<dbReference type="InterPro" id="IPR037066">
    <property type="entry name" value="Plug_dom_sf"/>
</dbReference>
<evidence type="ECO:0000256" key="2">
    <source>
        <dbReference type="ARBA" id="ARBA00009810"/>
    </source>
</evidence>
<evidence type="ECO:0000313" key="18">
    <source>
        <dbReference type="Proteomes" id="UP000244173"/>
    </source>
</evidence>
<dbReference type="Pfam" id="PF00593">
    <property type="entry name" value="TonB_dep_Rec_b-barrel"/>
    <property type="match status" value="1"/>
</dbReference>
<dbReference type="InterPro" id="IPR036942">
    <property type="entry name" value="Beta-barrel_TonB_sf"/>
</dbReference>
<dbReference type="GO" id="GO:0015232">
    <property type="term" value="F:heme transmembrane transporter activity"/>
    <property type="evidence" value="ECO:0007669"/>
    <property type="project" value="InterPro"/>
</dbReference>
<evidence type="ECO:0000256" key="6">
    <source>
        <dbReference type="ARBA" id="ARBA00022729"/>
    </source>
</evidence>
<dbReference type="InterPro" id="IPR011276">
    <property type="entry name" value="TonB_haem/Hb_rcpt"/>
</dbReference>
<dbReference type="NCBIfam" id="TIGR01785">
    <property type="entry name" value="TonB-hemin"/>
    <property type="match status" value="1"/>
</dbReference>
<keyword evidence="9 17" id="KW-0675">Receptor</keyword>
<sequence length="743" mass="82047">MRPLLSPFLACVTIISPALALAETVPAELDPVQVTTDRSRKKLSETAPNTTVVDRDRLDAGPAGNMADAIRYEPGVSVASDPNRRGNAGFTIRGIGGNRILMLIDGIRLPDAYLGGGTAISSRDYVDMASLQAIEIVRGPQSSLYGSDALGGVVGYRSKRVDDVLKPGARIGGGFKGFGASDDDSHGATASLGFRTGQIDGLLVYTYRKGQATDTMGRNDSDGFARTAANPQDWHQDNVLARFGWQPGERHRLEFTAENFSRLVDTRLLGSLNNARTGLTPRAAQVDSQDAKDRLRRQRLSLGWHAHQLGPFQRLAATLYRQTLRERDSDVALGTETAWQGRRPVSRPGTLTRSSHAFTQTQTGLNLELEQQFDALGASHRLVWGTDLSRTDSARPRDRWRTYADGSMTRLIPSPRPGMQAERYPSKTFPDSTSDRIGLFAEDDMRFAGGLVVSPGLRWDFYRMRPQPDLAYRNANTTGQTVNRFRDSALSPKLGVALPFASHYTGFLQLTTGFRAPPFDDANTAFTNTAHGYTILSNPALQSEKSRGAELGLKGAWPSFDFGLTAFHTRHSGFIDSVFLHEDHNRVQFYQYRNLSRVDISGAEARMAWRFAPGWRLVTTLAHAQGEDRDSKRPIDTVAPTTAITGLRYGNDTYGAEGFVRAVARQGRVRDPGGFRAPGHATLDLSTYWRPGKHMTLRADVFNLFDRKYWHASDIRGRKPGDRALDRHTRPGRNFSASFELAI</sequence>
<dbReference type="Gene3D" id="2.170.130.10">
    <property type="entry name" value="TonB-dependent receptor, plug domain"/>
    <property type="match status" value="1"/>
</dbReference>
<dbReference type="InterPro" id="IPR039426">
    <property type="entry name" value="TonB-dep_rcpt-like"/>
</dbReference>
<evidence type="ECO:0000256" key="4">
    <source>
        <dbReference type="ARBA" id="ARBA00022452"/>
    </source>
</evidence>
<dbReference type="InterPro" id="IPR010949">
    <property type="entry name" value="TonB_Hb/transfer/lactofer_rcpt"/>
</dbReference>
<gene>
    <name evidence="17" type="ORF">DAI18_14120</name>
</gene>
<dbReference type="GO" id="GO:0015344">
    <property type="term" value="F:siderophore uptake transmembrane transporter activity"/>
    <property type="evidence" value="ECO:0007669"/>
    <property type="project" value="TreeGrafter"/>
</dbReference>
<evidence type="ECO:0000256" key="1">
    <source>
        <dbReference type="ARBA" id="ARBA00004571"/>
    </source>
</evidence>
<name>A0A2S0PCJ4_9NEIS</name>
<evidence type="ECO:0000259" key="16">
    <source>
        <dbReference type="Pfam" id="PF07715"/>
    </source>
</evidence>
<evidence type="ECO:0000256" key="11">
    <source>
        <dbReference type="PROSITE-ProRule" id="PRU01360"/>
    </source>
</evidence>
<feature type="domain" description="TonB-dependent receptor-like beta-barrel" evidence="15">
    <location>
        <begin position="260"/>
        <end position="704"/>
    </location>
</feature>
<evidence type="ECO:0000256" key="7">
    <source>
        <dbReference type="ARBA" id="ARBA00023077"/>
    </source>
</evidence>
<dbReference type="InterPro" id="IPR012910">
    <property type="entry name" value="Plug_dom"/>
</dbReference>
<dbReference type="STRING" id="1122240.GCA_000620105_01464"/>
<dbReference type="InterPro" id="IPR000531">
    <property type="entry name" value="Beta-barrel_TonB"/>
</dbReference>
<evidence type="ECO:0000256" key="14">
    <source>
        <dbReference type="SAM" id="SignalP"/>
    </source>
</evidence>
<keyword evidence="7 12" id="KW-0798">TonB box</keyword>
<feature type="region of interest" description="Disordered" evidence="13">
    <location>
        <begin position="408"/>
        <end position="430"/>
    </location>
</feature>
<keyword evidence="18" id="KW-1185">Reference proteome</keyword>